<sequence length="155" mass="17828">MKSMFMFGPNVIPDSQIFYQSLHCFGLVNLKPIIPGHVLVVSKRLVPRLNELRPEEAADLMISARNISSVIEKYYKGTSVTFALQDGPDAGQTVPHVHMHIIPRRTEDYENNDDIYSDLNKFEYRKQGVDHEERKPRSELAMKLEADQLRVLFGK</sequence>
<dbReference type="PROSITE" id="PS00892">
    <property type="entry name" value="HIT_1"/>
    <property type="match status" value="1"/>
</dbReference>
<evidence type="ECO:0000256" key="5">
    <source>
        <dbReference type="PIRSR" id="PIRSR639383-3"/>
    </source>
</evidence>
<dbReference type="InterPro" id="IPR019808">
    <property type="entry name" value="Histidine_triad_CS"/>
</dbReference>
<evidence type="ECO:0000259" key="8">
    <source>
        <dbReference type="PROSITE" id="PS51084"/>
    </source>
</evidence>
<dbReference type="EC" id="3.6.1.29" evidence="7"/>
<dbReference type="GO" id="GO:0000166">
    <property type="term" value="F:nucleotide binding"/>
    <property type="evidence" value="ECO:0007669"/>
    <property type="project" value="UniProtKB-KW"/>
</dbReference>
<dbReference type="AlphaFoldDB" id="A0A1X2GNL8"/>
<dbReference type="OrthoDB" id="680339at2759"/>
<gene>
    <name evidence="9" type="ORF">DM01DRAFT_1319705</name>
</gene>
<dbReference type="Proteomes" id="UP000242146">
    <property type="component" value="Unassembled WGS sequence"/>
</dbReference>
<dbReference type="SUPFAM" id="SSF54197">
    <property type="entry name" value="HIT-like"/>
    <property type="match status" value="1"/>
</dbReference>
<dbReference type="InterPro" id="IPR036265">
    <property type="entry name" value="HIT-like_sf"/>
</dbReference>
<feature type="active site" description="Tele-AMP-histidine intermediate" evidence="3">
    <location>
        <position position="98"/>
    </location>
</feature>
<dbReference type="PANTHER" id="PTHR46243:SF1">
    <property type="entry name" value="BIS(5'-ADENOSYL)-TRIPHOSPHATASE"/>
    <property type="match status" value="1"/>
</dbReference>
<evidence type="ECO:0000313" key="9">
    <source>
        <dbReference type="EMBL" id="ORX57662.1"/>
    </source>
</evidence>
<evidence type="ECO:0000256" key="6">
    <source>
        <dbReference type="PROSITE-ProRule" id="PRU00464"/>
    </source>
</evidence>
<dbReference type="FunFam" id="3.30.428.10:FF:000011">
    <property type="entry name" value="Fragile histidine triad"/>
    <property type="match status" value="1"/>
</dbReference>
<dbReference type="EMBL" id="MCGT01000008">
    <property type="protein sequence ID" value="ORX57662.1"/>
    <property type="molecule type" value="Genomic_DNA"/>
</dbReference>
<organism evidence="9 10">
    <name type="scientific">Hesseltinella vesiculosa</name>
    <dbReference type="NCBI Taxonomy" id="101127"/>
    <lineage>
        <taxon>Eukaryota</taxon>
        <taxon>Fungi</taxon>
        <taxon>Fungi incertae sedis</taxon>
        <taxon>Mucoromycota</taxon>
        <taxon>Mucoromycotina</taxon>
        <taxon>Mucoromycetes</taxon>
        <taxon>Mucorales</taxon>
        <taxon>Cunninghamellaceae</taxon>
        <taxon>Hesseltinella</taxon>
    </lineage>
</organism>
<dbReference type="PROSITE" id="PS51084">
    <property type="entry name" value="HIT_2"/>
    <property type="match status" value="1"/>
</dbReference>
<keyword evidence="2 7" id="KW-0378">Hydrolase</keyword>
<comment type="catalytic activity">
    <reaction evidence="7">
        <text>P(1),P(3)-bis(5'-adenosyl) triphosphate + H2O = AMP + ADP + 2 H(+)</text>
        <dbReference type="Rhea" id="RHEA:13893"/>
        <dbReference type="ChEBI" id="CHEBI:15377"/>
        <dbReference type="ChEBI" id="CHEBI:15378"/>
        <dbReference type="ChEBI" id="CHEBI:58529"/>
        <dbReference type="ChEBI" id="CHEBI:456215"/>
        <dbReference type="ChEBI" id="CHEBI:456216"/>
        <dbReference type="EC" id="3.6.1.29"/>
    </reaction>
</comment>
<feature type="short sequence motif" description="Histidine triad motif" evidence="6">
    <location>
        <begin position="96"/>
        <end position="100"/>
    </location>
</feature>
<evidence type="ECO:0000256" key="4">
    <source>
        <dbReference type="PIRSR" id="PIRSR639383-2"/>
    </source>
</evidence>
<evidence type="ECO:0000313" key="10">
    <source>
        <dbReference type="Proteomes" id="UP000242146"/>
    </source>
</evidence>
<feature type="binding site" evidence="4">
    <location>
        <position position="29"/>
    </location>
    <ligand>
        <name>substrate</name>
    </ligand>
</feature>
<name>A0A1X2GNL8_9FUNG</name>
<dbReference type="InterPro" id="IPR011146">
    <property type="entry name" value="HIT-like"/>
</dbReference>
<keyword evidence="1 7" id="KW-0547">Nucleotide-binding</keyword>
<dbReference type="CDD" id="cd01275">
    <property type="entry name" value="FHIT"/>
    <property type="match status" value="1"/>
</dbReference>
<dbReference type="InterPro" id="IPR039383">
    <property type="entry name" value="FHIT"/>
</dbReference>
<evidence type="ECO:0000256" key="1">
    <source>
        <dbReference type="ARBA" id="ARBA00022741"/>
    </source>
</evidence>
<comment type="caution">
    <text evidence="9">The sequence shown here is derived from an EMBL/GenBank/DDBJ whole genome shotgun (WGS) entry which is preliminary data.</text>
</comment>
<dbReference type="STRING" id="101127.A0A1X2GNL8"/>
<dbReference type="InterPro" id="IPR051884">
    <property type="entry name" value="Bis(5'-adenosyl)-TPase_reg"/>
</dbReference>
<accession>A0A1X2GNL8</accession>
<protein>
    <recommendedName>
        <fullName evidence="7">Bis(5'-adenosyl)-triphosphatase</fullName>
        <ecNumber evidence="7">3.6.1.29</ecNumber>
    </recommendedName>
</protein>
<keyword evidence="10" id="KW-1185">Reference proteome</keyword>
<reference evidence="9 10" key="1">
    <citation type="submission" date="2016-07" db="EMBL/GenBank/DDBJ databases">
        <title>Pervasive Adenine N6-methylation of Active Genes in Fungi.</title>
        <authorList>
            <consortium name="DOE Joint Genome Institute"/>
            <person name="Mondo S.J."/>
            <person name="Dannebaum R.O."/>
            <person name="Kuo R.C."/>
            <person name="Labutti K."/>
            <person name="Haridas S."/>
            <person name="Kuo A."/>
            <person name="Salamov A."/>
            <person name="Ahrendt S.R."/>
            <person name="Lipzen A."/>
            <person name="Sullivan W."/>
            <person name="Andreopoulos W.B."/>
            <person name="Clum A."/>
            <person name="Lindquist E."/>
            <person name="Daum C."/>
            <person name="Ramamoorthy G.K."/>
            <person name="Gryganskyi A."/>
            <person name="Culley D."/>
            <person name="Magnuson J.K."/>
            <person name="James T.Y."/>
            <person name="O'Malley M.A."/>
            <person name="Stajich J.E."/>
            <person name="Spatafora J.W."/>
            <person name="Visel A."/>
            <person name="Grigoriev I.V."/>
        </authorList>
    </citation>
    <scope>NUCLEOTIDE SEQUENCE [LARGE SCALE GENOMIC DNA]</scope>
    <source>
        <strain evidence="9 10">NRRL 3301</strain>
    </source>
</reference>
<dbReference type="Pfam" id="PF01230">
    <property type="entry name" value="HIT"/>
    <property type="match status" value="1"/>
</dbReference>
<feature type="domain" description="HIT" evidence="8">
    <location>
        <begin position="4"/>
        <end position="111"/>
    </location>
</feature>
<dbReference type="PANTHER" id="PTHR46243">
    <property type="entry name" value="BIS(5'-ADENOSYL)-TRIPHOSPHATASE"/>
    <property type="match status" value="1"/>
</dbReference>
<dbReference type="Gene3D" id="3.30.428.10">
    <property type="entry name" value="HIT-like"/>
    <property type="match status" value="1"/>
</dbReference>
<feature type="binding site" evidence="4">
    <location>
        <begin position="91"/>
        <end position="94"/>
    </location>
    <ligand>
        <name>substrate</name>
    </ligand>
</feature>
<feature type="site" description="Important for induction of apoptosis" evidence="5">
    <location>
        <position position="116"/>
    </location>
</feature>
<feature type="binding site" evidence="4">
    <location>
        <position position="85"/>
    </location>
    <ligand>
        <name>substrate</name>
    </ligand>
</feature>
<dbReference type="GO" id="GO:0047710">
    <property type="term" value="F:bis(5'-adenosyl)-triphosphatase activity"/>
    <property type="evidence" value="ECO:0007669"/>
    <property type="project" value="UniProtKB-UniRule"/>
</dbReference>
<evidence type="ECO:0000256" key="7">
    <source>
        <dbReference type="RuleBase" id="RU366076"/>
    </source>
</evidence>
<evidence type="ECO:0000256" key="2">
    <source>
        <dbReference type="ARBA" id="ARBA00022801"/>
    </source>
</evidence>
<feature type="binding site" evidence="4">
    <location>
        <position position="100"/>
    </location>
    <ligand>
        <name>substrate</name>
    </ligand>
</feature>
<proteinExistence type="predicted"/>
<comment type="cofactor">
    <cofactor evidence="7">
        <name>Mn(2+)</name>
        <dbReference type="ChEBI" id="CHEBI:29035"/>
    </cofactor>
</comment>
<evidence type="ECO:0000256" key="3">
    <source>
        <dbReference type="PIRSR" id="PIRSR639383-1"/>
    </source>
</evidence>